<keyword evidence="10 11" id="KW-0472">Membrane</keyword>
<evidence type="ECO:0000256" key="7">
    <source>
        <dbReference type="ARBA" id="ARBA00022985"/>
    </source>
</evidence>
<keyword evidence="7" id="KW-0448">Lipopolysaccharide biosynthesis</keyword>
<keyword evidence="12" id="KW-0732">Signal</keyword>
<dbReference type="PANTHER" id="PTHR30561">
    <property type="entry name" value="SMR FAMILY PROTON-DEPENDENT DRUG EFFLUX TRANSPORTER SUGE"/>
    <property type="match status" value="1"/>
</dbReference>
<evidence type="ECO:0000256" key="10">
    <source>
        <dbReference type="ARBA" id="ARBA00023136"/>
    </source>
</evidence>
<dbReference type="AlphaFoldDB" id="A0A2P7SQY3"/>
<sequence>MSAFALSLVLFAAVLHASWNALVKAASDRALVLAAVSGAHAATGLALIAISSPPAMASWPSIAASTLIHYIYYALLFQAYRLGDLSQVYPISRGLAPALVALGTFLIIGETLSPQGWTGLAAISFGIGLLALQRGAVHADPRAVGVAALLGLTIAAYSVADGIGIRVSESPLGYMGWLFLLEAPVVLAILWNRHVKKGTISWRVFGLGLIGGVFSVTAYGTVLYAKTIAPIGAVSAVRESSVVIAALIGVVFFGERPWRWRLAAALVVAAGVILLAASG</sequence>
<dbReference type="SUPFAM" id="SSF103481">
    <property type="entry name" value="Multidrug resistance efflux transporter EmrE"/>
    <property type="match status" value="2"/>
</dbReference>
<dbReference type="GO" id="GO:0009245">
    <property type="term" value="P:lipid A biosynthetic process"/>
    <property type="evidence" value="ECO:0007669"/>
    <property type="project" value="UniProtKB-KW"/>
</dbReference>
<dbReference type="Pfam" id="PF00892">
    <property type="entry name" value="EamA"/>
    <property type="match status" value="1"/>
</dbReference>
<feature type="transmembrane region" description="Helical" evidence="11">
    <location>
        <begin position="30"/>
        <end position="50"/>
    </location>
</feature>
<dbReference type="GO" id="GO:0005886">
    <property type="term" value="C:plasma membrane"/>
    <property type="evidence" value="ECO:0007669"/>
    <property type="project" value="UniProtKB-SubCell"/>
</dbReference>
<dbReference type="Proteomes" id="UP000241229">
    <property type="component" value="Unassembled WGS sequence"/>
</dbReference>
<feature type="domain" description="EamA" evidence="13">
    <location>
        <begin position="145"/>
        <end position="275"/>
    </location>
</feature>
<comment type="subcellular location">
    <subcellularLocation>
        <location evidence="1">Cell membrane</location>
        <topology evidence="1">Multi-pass membrane protein</topology>
    </subcellularLocation>
</comment>
<keyword evidence="6 11" id="KW-0812">Transmembrane</keyword>
<evidence type="ECO:0000256" key="3">
    <source>
        <dbReference type="ARBA" id="ARBA00022516"/>
    </source>
</evidence>
<evidence type="ECO:0000256" key="9">
    <source>
        <dbReference type="ARBA" id="ARBA00023098"/>
    </source>
</evidence>
<evidence type="ECO:0000256" key="1">
    <source>
        <dbReference type="ARBA" id="ARBA00004651"/>
    </source>
</evidence>
<dbReference type="RefSeq" id="WP_106770951.1">
    <property type="nucleotide sequence ID" value="NZ_PXYK01000003.1"/>
</dbReference>
<evidence type="ECO:0000313" key="15">
    <source>
        <dbReference type="Proteomes" id="UP000241229"/>
    </source>
</evidence>
<evidence type="ECO:0000259" key="13">
    <source>
        <dbReference type="Pfam" id="PF00892"/>
    </source>
</evidence>
<dbReference type="InterPro" id="IPR000620">
    <property type="entry name" value="EamA_dom"/>
</dbReference>
<feature type="transmembrane region" description="Helical" evidence="11">
    <location>
        <begin position="204"/>
        <end position="225"/>
    </location>
</feature>
<feature type="transmembrane region" description="Helical" evidence="11">
    <location>
        <begin position="231"/>
        <end position="253"/>
    </location>
</feature>
<evidence type="ECO:0000256" key="8">
    <source>
        <dbReference type="ARBA" id="ARBA00022989"/>
    </source>
</evidence>
<evidence type="ECO:0000256" key="2">
    <source>
        <dbReference type="ARBA" id="ARBA00022475"/>
    </source>
</evidence>
<evidence type="ECO:0000256" key="11">
    <source>
        <dbReference type="SAM" id="Phobius"/>
    </source>
</evidence>
<evidence type="ECO:0000256" key="12">
    <source>
        <dbReference type="SAM" id="SignalP"/>
    </source>
</evidence>
<feature type="signal peptide" evidence="12">
    <location>
        <begin position="1"/>
        <end position="17"/>
    </location>
</feature>
<reference evidence="14 15" key="1">
    <citation type="submission" date="2018-03" db="EMBL/GenBank/DDBJ databases">
        <title>The draft genome of Mesorhizobium sp. 6GN-30.</title>
        <authorList>
            <person name="Liu L."/>
            <person name="Li L."/>
            <person name="Wang T."/>
            <person name="Zhang X."/>
            <person name="Liang L."/>
        </authorList>
    </citation>
    <scope>NUCLEOTIDE SEQUENCE [LARGE SCALE GENOMIC DNA]</scope>
    <source>
        <strain evidence="14 15">6GN30</strain>
    </source>
</reference>
<keyword evidence="9" id="KW-0443">Lipid metabolism</keyword>
<gene>
    <name evidence="14" type="ORF">C7I84_04570</name>
</gene>
<dbReference type="GO" id="GO:0022857">
    <property type="term" value="F:transmembrane transporter activity"/>
    <property type="evidence" value="ECO:0007669"/>
    <property type="project" value="InterPro"/>
</dbReference>
<keyword evidence="3" id="KW-0444">Lipid biosynthesis</keyword>
<proteinExistence type="predicted"/>
<keyword evidence="15" id="KW-1185">Reference proteome</keyword>
<evidence type="ECO:0000256" key="5">
    <source>
        <dbReference type="ARBA" id="ARBA00022556"/>
    </source>
</evidence>
<keyword evidence="8 11" id="KW-1133">Transmembrane helix</keyword>
<keyword evidence="4" id="KW-0997">Cell inner membrane</keyword>
<protein>
    <recommendedName>
        <fullName evidence="13">EamA domain-containing protein</fullName>
    </recommendedName>
</protein>
<dbReference type="EMBL" id="PXYK01000003">
    <property type="protein sequence ID" value="PSJ64906.1"/>
    <property type="molecule type" value="Genomic_DNA"/>
</dbReference>
<feature type="transmembrane region" description="Helical" evidence="11">
    <location>
        <begin position="260"/>
        <end position="278"/>
    </location>
</feature>
<keyword evidence="5" id="KW-0441">Lipid A biosynthesis</keyword>
<evidence type="ECO:0000256" key="4">
    <source>
        <dbReference type="ARBA" id="ARBA00022519"/>
    </source>
</evidence>
<evidence type="ECO:0000256" key="6">
    <source>
        <dbReference type="ARBA" id="ARBA00022692"/>
    </source>
</evidence>
<name>A0A2P7SQY3_9HYPH</name>
<dbReference type="Gene3D" id="1.10.3730.20">
    <property type="match status" value="2"/>
</dbReference>
<dbReference type="OrthoDB" id="9783707at2"/>
<dbReference type="InterPro" id="IPR000390">
    <property type="entry name" value="Small_drug/metabolite_transptr"/>
</dbReference>
<organism evidence="14 15">
    <name type="scientific">Kumtagia ephedrae</name>
    <dbReference type="NCBI Taxonomy" id="2116701"/>
    <lineage>
        <taxon>Bacteria</taxon>
        <taxon>Pseudomonadati</taxon>
        <taxon>Pseudomonadota</taxon>
        <taxon>Alphaproteobacteria</taxon>
        <taxon>Hyphomicrobiales</taxon>
        <taxon>Phyllobacteriaceae</taxon>
        <taxon>Kumtagia</taxon>
    </lineage>
</organism>
<dbReference type="InterPro" id="IPR037185">
    <property type="entry name" value="EmrE-like"/>
</dbReference>
<feature type="chain" id="PRO_5015146863" description="EamA domain-containing protein" evidence="12">
    <location>
        <begin position="18"/>
        <end position="279"/>
    </location>
</feature>
<dbReference type="PANTHER" id="PTHR30561:SF9">
    <property type="entry name" value="4-AMINO-4-DEOXY-L-ARABINOSE-PHOSPHOUNDECAPRENOL FLIPPASE SUBUNIT ARNF-RELATED"/>
    <property type="match status" value="1"/>
</dbReference>
<feature type="transmembrane region" description="Helical" evidence="11">
    <location>
        <begin position="143"/>
        <end position="160"/>
    </location>
</feature>
<evidence type="ECO:0000313" key="14">
    <source>
        <dbReference type="EMBL" id="PSJ64906.1"/>
    </source>
</evidence>
<accession>A0A2P7SQY3</accession>
<feature type="transmembrane region" description="Helical" evidence="11">
    <location>
        <begin position="100"/>
        <end position="131"/>
    </location>
</feature>
<feature type="transmembrane region" description="Helical" evidence="11">
    <location>
        <begin position="172"/>
        <end position="192"/>
    </location>
</feature>
<dbReference type="GO" id="GO:0009103">
    <property type="term" value="P:lipopolysaccharide biosynthetic process"/>
    <property type="evidence" value="ECO:0007669"/>
    <property type="project" value="UniProtKB-KW"/>
</dbReference>
<feature type="transmembrane region" description="Helical" evidence="11">
    <location>
        <begin position="62"/>
        <end position="80"/>
    </location>
</feature>
<keyword evidence="2" id="KW-1003">Cell membrane</keyword>
<comment type="caution">
    <text evidence="14">The sequence shown here is derived from an EMBL/GenBank/DDBJ whole genome shotgun (WGS) entry which is preliminary data.</text>
</comment>